<dbReference type="OrthoDB" id="5815655at2759"/>
<accession>A0A0M3JTS8</accession>
<proteinExistence type="predicted"/>
<keyword evidence="3" id="KW-1185">Reference proteome</keyword>
<dbReference type="WBParaSite" id="ASIM_0001145501-mRNA-1">
    <property type="protein sequence ID" value="ASIM_0001145501-mRNA-1"/>
    <property type="gene ID" value="ASIM_0001145501"/>
</dbReference>
<evidence type="ECO:0000313" key="4">
    <source>
        <dbReference type="WBParaSite" id="ASIM_0001145501-mRNA-1"/>
    </source>
</evidence>
<gene>
    <name evidence="2" type="ORF">ASIM_LOCUS11013</name>
</gene>
<evidence type="ECO:0000313" key="2">
    <source>
        <dbReference type="EMBL" id="VDK44160.1"/>
    </source>
</evidence>
<evidence type="ECO:0000256" key="1">
    <source>
        <dbReference type="SAM" id="MobiDB-lite"/>
    </source>
</evidence>
<feature type="region of interest" description="Disordered" evidence="1">
    <location>
        <begin position="1"/>
        <end position="23"/>
    </location>
</feature>
<dbReference type="Proteomes" id="UP000267096">
    <property type="component" value="Unassembled WGS sequence"/>
</dbReference>
<feature type="compositionally biased region" description="Polar residues" evidence="1">
    <location>
        <begin position="1"/>
        <end position="18"/>
    </location>
</feature>
<dbReference type="AlphaFoldDB" id="A0A0M3JTS8"/>
<protein>
    <submittedName>
        <fullName evidence="2 4">Uncharacterized protein</fullName>
    </submittedName>
</protein>
<organism evidence="4">
    <name type="scientific">Anisakis simplex</name>
    <name type="common">Herring worm</name>
    <dbReference type="NCBI Taxonomy" id="6269"/>
    <lineage>
        <taxon>Eukaryota</taxon>
        <taxon>Metazoa</taxon>
        <taxon>Ecdysozoa</taxon>
        <taxon>Nematoda</taxon>
        <taxon>Chromadorea</taxon>
        <taxon>Rhabditida</taxon>
        <taxon>Spirurina</taxon>
        <taxon>Ascaridomorpha</taxon>
        <taxon>Ascaridoidea</taxon>
        <taxon>Anisakidae</taxon>
        <taxon>Anisakis</taxon>
        <taxon>Anisakis simplex complex</taxon>
    </lineage>
</organism>
<name>A0A0M3JTS8_ANISI</name>
<sequence length="128" mass="14132">MTENSCTSDTTTGSSHRGFSQKARGILLESHVVPEKKTVEKRHHNVNSISPAAPHRGFNLKAREILLDKKPPQPRPAGMVKCEQFLAQPNLLTDTMRFSVLSDELQLECKSANATPLGMIPEQCFSSC</sequence>
<evidence type="ECO:0000313" key="3">
    <source>
        <dbReference type="Proteomes" id="UP000267096"/>
    </source>
</evidence>
<reference evidence="4" key="1">
    <citation type="submission" date="2017-02" db="UniProtKB">
        <authorList>
            <consortium name="WormBaseParasite"/>
        </authorList>
    </citation>
    <scope>IDENTIFICATION</scope>
</reference>
<dbReference type="EMBL" id="UYRR01031034">
    <property type="protein sequence ID" value="VDK44160.1"/>
    <property type="molecule type" value="Genomic_DNA"/>
</dbReference>
<reference evidence="2 3" key="2">
    <citation type="submission" date="2018-11" db="EMBL/GenBank/DDBJ databases">
        <authorList>
            <consortium name="Pathogen Informatics"/>
        </authorList>
    </citation>
    <scope>NUCLEOTIDE SEQUENCE [LARGE SCALE GENOMIC DNA]</scope>
</reference>